<evidence type="ECO:0000313" key="2">
    <source>
        <dbReference type="EMBL" id="MFI2478559.1"/>
    </source>
</evidence>
<reference evidence="2 3" key="1">
    <citation type="submission" date="2024-10" db="EMBL/GenBank/DDBJ databases">
        <title>The Natural Products Discovery Center: Release of the First 8490 Sequenced Strains for Exploring Actinobacteria Biosynthetic Diversity.</title>
        <authorList>
            <person name="Kalkreuter E."/>
            <person name="Kautsar S.A."/>
            <person name="Yang D."/>
            <person name="Bader C.D."/>
            <person name="Teijaro C.N."/>
            <person name="Fluegel L."/>
            <person name="Davis C.M."/>
            <person name="Simpson J.R."/>
            <person name="Lauterbach L."/>
            <person name="Steele A.D."/>
            <person name="Gui C."/>
            <person name="Meng S."/>
            <person name="Li G."/>
            <person name="Viehrig K."/>
            <person name="Ye F."/>
            <person name="Su P."/>
            <person name="Kiefer A.F."/>
            <person name="Nichols A."/>
            <person name="Cepeda A.J."/>
            <person name="Yan W."/>
            <person name="Fan B."/>
            <person name="Jiang Y."/>
            <person name="Adhikari A."/>
            <person name="Zheng C.-J."/>
            <person name="Schuster L."/>
            <person name="Cowan T.M."/>
            <person name="Smanski M.J."/>
            <person name="Chevrette M.G."/>
            <person name="De Carvalho L.P.S."/>
            <person name="Shen B."/>
        </authorList>
    </citation>
    <scope>NUCLEOTIDE SEQUENCE [LARGE SCALE GENOMIC DNA]</scope>
    <source>
        <strain evidence="2 3">NPDC019275</strain>
    </source>
</reference>
<dbReference type="CDD" id="cd07823">
    <property type="entry name" value="SRPBCC_5"/>
    <property type="match status" value="1"/>
</dbReference>
<protein>
    <submittedName>
        <fullName evidence="2">SRPBCC family protein</fullName>
    </submittedName>
</protein>
<name>A0ABW7XC58_9NOCA</name>
<dbReference type="Pfam" id="PF06240">
    <property type="entry name" value="COXG"/>
    <property type="match status" value="1"/>
</dbReference>
<sequence length="238" mass="24782">MELLNTFAVDLPLERAWDVLTDAERVIPCLPGAALVSAEGDEFEGAIKVKLGPVSLQYTGVGRFLERDIDRRVVVIRGEGKDVRGQGNVAVTITLTLSEQGTGTEARVLTDLALSGRAAQFGRGVIADVSSKLLDQFVRNLESEVARPRSADPSAPAGSVDAVEPLNLVDTAGLVAAKYLLPVVGAGIAVAASLLLVRRRARSAQSGRTSVQRPAFGAGSASAGWSVVITLVPGEVSA</sequence>
<gene>
    <name evidence="2" type="ORF">ACH49W_34840</name>
</gene>
<keyword evidence="1" id="KW-1133">Transmembrane helix</keyword>
<dbReference type="EMBL" id="JBIRYO010000043">
    <property type="protein sequence ID" value="MFI2478559.1"/>
    <property type="molecule type" value="Genomic_DNA"/>
</dbReference>
<accession>A0ABW7XC58</accession>
<keyword evidence="3" id="KW-1185">Reference proteome</keyword>
<dbReference type="PANTHER" id="PTHR38588">
    <property type="entry name" value="BLL0334 PROTEIN"/>
    <property type="match status" value="1"/>
</dbReference>
<comment type="caution">
    <text evidence="2">The sequence shown here is derived from an EMBL/GenBank/DDBJ whole genome shotgun (WGS) entry which is preliminary data.</text>
</comment>
<evidence type="ECO:0000256" key="1">
    <source>
        <dbReference type="SAM" id="Phobius"/>
    </source>
</evidence>
<dbReference type="RefSeq" id="WP_397096109.1">
    <property type="nucleotide sequence ID" value="NZ_JBIRYO010000043.1"/>
</dbReference>
<dbReference type="InterPro" id="IPR010419">
    <property type="entry name" value="CO_DH_gsu"/>
</dbReference>
<dbReference type="Proteomes" id="UP001611415">
    <property type="component" value="Unassembled WGS sequence"/>
</dbReference>
<proteinExistence type="predicted"/>
<organism evidence="2 3">
    <name type="scientific">Nocardia xishanensis</name>
    <dbReference type="NCBI Taxonomy" id="238964"/>
    <lineage>
        <taxon>Bacteria</taxon>
        <taxon>Bacillati</taxon>
        <taxon>Actinomycetota</taxon>
        <taxon>Actinomycetes</taxon>
        <taxon>Mycobacteriales</taxon>
        <taxon>Nocardiaceae</taxon>
        <taxon>Nocardia</taxon>
    </lineage>
</organism>
<keyword evidence="1" id="KW-0472">Membrane</keyword>
<dbReference type="SUPFAM" id="SSF55961">
    <property type="entry name" value="Bet v1-like"/>
    <property type="match status" value="1"/>
</dbReference>
<dbReference type="PANTHER" id="PTHR38588:SF1">
    <property type="entry name" value="BLL0334 PROTEIN"/>
    <property type="match status" value="1"/>
</dbReference>
<dbReference type="Gene3D" id="3.30.530.20">
    <property type="match status" value="1"/>
</dbReference>
<keyword evidence="1" id="KW-0812">Transmembrane</keyword>
<dbReference type="InterPro" id="IPR023393">
    <property type="entry name" value="START-like_dom_sf"/>
</dbReference>
<evidence type="ECO:0000313" key="3">
    <source>
        <dbReference type="Proteomes" id="UP001611415"/>
    </source>
</evidence>
<feature type="transmembrane region" description="Helical" evidence="1">
    <location>
        <begin position="179"/>
        <end position="197"/>
    </location>
</feature>